<dbReference type="EMBL" id="KN549419">
    <property type="protein sequence ID" value="KHJ97648.1"/>
    <property type="molecule type" value="Genomic_DNA"/>
</dbReference>
<dbReference type="AlphaFoldDB" id="A0A0B1TJG0"/>
<dbReference type="GO" id="GO:0004867">
    <property type="term" value="F:serine-type endopeptidase inhibitor activity"/>
    <property type="evidence" value="ECO:0007669"/>
    <property type="project" value="InterPro"/>
</dbReference>
<dbReference type="SUPFAM" id="SSF56574">
    <property type="entry name" value="Serpins"/>
    <property type="match status" value="1"/>
</dbReference>
<dbReference type="InterPro" id="IPR023796">
    <property type="entry name" value="Serpin_dom"/>
</dbReference>
<evidence type="ECO:0000259" key="2">
    <source>
        <dbReference type="Pfam" id="PF00079"/>
    </source>
</evidence>
<dbReference type="InterPro" id="IPR036186">
    <property type="entry name" value="Serpin_sf"/>
</dbReference>
<organism evidence="3 4">
    <name type="scientific">Oesophagostomum dentatum</name>
    <name type="common">Nodular worm</name>
    <dbReference type="NCBI Taxonomy" id="61180"/>
    <lineage>
        <taxon>Eukaryota</taxon>
        <taxon>Metazoa</taxon>
        <taxon>Ecdysozoa</taxon>
        <taxon>Nematoda</taxon>
        <taxon>Chromadorea</taxon>
        <taxon>Rhabditida</taxon>
        <taxon>Rhabditina</taxon>
        <taxon>Rhabditomorpha</taxon>
        <taxon>Strongyloidea</taxon>
        <taxon>Strongylidae</taxon>
        <taxon>Oesophagostomum</taxon>
    </lineage>
</organism>
<dbReference type="GO" id="GO:0005615">
    <property type="term" value="C:extracellular space"/>
    <property type="evidence" value="ECO:0007669"/>
    <property type="project" value="InterPro"/>
</dbReference>
<dbReference type="Pfam" id="PF00079">
    <property type="entry name" value="Serpin"/>
    <property type="match status" value="1"/>
</dbReference>
<reference evidence="3 4" key="1">
    <citation type="submission" date="2014-03" db="EMBL/GenBank/DDBJ databases">
        <title>Draft genome of the hookworm Oesophagostomum dentatum.</title>
        <authorList>
            <person name="Mitreva M."/>
        </authorList>
    </citation>
    <scope>NUCLEOTIDE SEQUENCE [LARGE SCALE GENOMIC DNA]</scope>
    <source>
        <strain evidence="3 4">OD-Hann</strain>
    </source>
</reference>
<dbReference type="InterPro" id="IPR000215">
    <property type="entry name" value="Serpin_fam"/>
</dbReference>
<sequence>MLAAETDFGLEMLRQAPLTHSCVISPISVLMALTMVQMGSKGRTKMQINNAIAKDVSDDDIVNHFSDLSTKIGKESEELYSRIANGLFVSEKYGLKEEYRKSVEQKLAASVKAVNFGEARKSAKVR</sequence>
<dbReference type="OrthoDB" id="9518664at2759"/>
<dbReference type="Gene3D" id="3.30.497.10">
    <property type="entry name" value="Antithrombin, subunit I, domain 2"/>
    <property type="match status" value="1"/>
</dbReference>
<dbReference type="PANTHER" id="PTHR11461">
    <property type="entry name" value="SERINE PROTEASE INHIBITOR, SERPIN"/>
    <property type="match status" value="1"/>
</dbReference>
<dbReference type="InterPro" id="IPR042178">
    <property type="entry name" value="Serpin_sf_1"/>
</dbReference>
<proteinExistence type="inferred from homology"/>
<gene>
    <name evidence="3" type="ORF">OESDEN_02373</name>
</gene>
<evidence type="ECO:0000256" key="1">
    <source>
        <dbReference type="ARBA" id="ARBA00009500"/>
    </source>
</evidence>
<keyword evidence="4" id="KW-1185">Reference proteome</keyword>
<feature type="domain" description="Serpin" evidence="2">
    <location>
        <begin position="4"/>
        <end position="123"/>
    </location>
</feature>
<protein>
    <recommendedName>
        <fullName evidence="2">Serpin domain-containing protein</fullName>
    </recommendedName>
</protein>
<evidence type="ECO:0000313" key="3">
    <source>
        <dbReference type="EMBL" id="KHJ97648.1"/>
    </source>
</evidence>
<dbReference type="PANTHER" id="PTHR11461:SF211">
    <property type="entry name" value="GH10112P-RELATED"/>
    <property type="match status" value="1"/>
</dbReference>
<comment type="similarity">
    <text evidence="1">Belongs to the serpin family.</text>
</comment>
<dbReference type="Proteomes" id="UP000053660">
    <property type="component" value="Unassembled WGS sequence"/>
</dbReference>
<evidence type="ECO:0000313" key="4">
    <source>
        <dbReference type="Proteomes" id="UP000053660"/>
    </source>
</evidence>
<accession>A0A0B1TJG0</accession>
<name>A0A0B1TJG0_OESDE</name>